<gene>
    <name evidence="1" type="ORF">J2Z22_003057</name>
</gene>
<proteinExistence type="predicted"/>
<keyword evidence="2" id="KW-1185">Reference proteome</keyword>
<dbReference type="Proteomes" id="UP001248709">
    <property type="component" value="Unassembled WGS sequence"/>
</dbReference>
<evidence type="ECO:0000313" key="1">
    <source>
        <dbReference type="EMBL" id="MDT3427494.1"/>
    </source>
</evidence>
<reference evidence="1 2" key="1">
    <citation type="submission" date="2023-07" db="EMBL/GenBank/DDBJ databases">
        <title>Genomic Encyclopedia of Type Strains, Phase IV (KMG-IV): sequencing the most valuable type-strain genomes for metagenomic binning, comparative biology and taxonomic classification.</title>
        <authorList>
            <person name="Goeker M."/>
        </authorList>
    </citation>
    <scope>NUCLEOTIDE SEQUENCE [LARGE SCALE GENOMIC DNA]</scope>
    <source>
        <strain evidence="1 2">T98</strain>
    </source>
</reference>
<protein>
    <submittedName>
        <fullName evidence="1">Uncharacterized protein</fullName>
    </submittedName>
</protein>
<accession>A0ABU3H9I8</accession>
<comment type="caution">
    <text evidence="1">The sequence shown here is derived from an EMBL/GenBank/DDBJ whole genome shotgun (WGS) entry which is preliminary data.</text>
</comment>
<sequence length="38" mass="4665">MESVEWYHLERMYFQETILLMEESNELLFHSFSAPLLT</sequence>
<name>A0ABU3H9I8_9BACL</name>
<evidence type="ECO:0000313" key="2">
    <source>
        <dbReference type="Proteomes" id="UP001248709"/>
    </source>
</evidence>
<organism evidence="1 2">
    <name type="scientific">Paenibacillus forsythiae</name>
    <dbReference type="NCBI Taxonomy" id="365616"/>
    <lineage>
        <taxon>Bacteria</taxon>
        <taxon>Bacillati</taxon>
        <taxon>Bacillota</taxon>
        <taxon>Bacilli</taxon>
        <taxon>Bacillales</taxon>
        <taxon>Paenibacillaceae</taxon>
        <taxon>Paenibacillus</taxon>
    </lineage>
</organism>
<dbReference type="EMBL" id="JAUSUY010000012">
    <property type="protein sequence ID" value="MDT3427494.1"/>
    <property type="molecule type" value="Genomic_DNA"/>
</dbReference>